<proteinExistence type="predicted"/>
<protein>
    <submittedName>
        <fullName evidence="1">Uncharacterized protein</fullName>
    </submittedName>
</protein>
<dbReference type="EMBL" id="ABXY01000016">
    <property type="protein sequence ID" value="EEB21390.1"/>
    <property type="molecule type" value="Genomic_DNA"/>
</dbReference>
<name>B6XVJ0_9BIFI</name>
<reference evidence="1 2" key="2">
    <citation type="submission" date="2008-10" db="EMBL/GenBank/DDBJ databases">
        <authorList>
            <person name="Fulton L."/>
            <person name="Clifton S."/>
            <person name="Fulton B."/>
            <person name="Xu J."/>
            <person name="Minx P."/>
            <person name="Pepin K.H."/>
            <person name="Johnson M."/>
            <person name="Bhonagiri V."/>
            <person name="Nash W.E."/>
            <person name="Mardis E.R."/>
            <person name="Wilson R.K."/>
        </authorList>
    </citation>
    <scope>NUCLEOTIDE SEQUENCE [LARGE SCALE GENOMIC DNA]</scope>
    <source>
        <strain evidence="1 2">DSM 16992</strain>
    </source>
</reference>
<evidence type="ECO:0000313" key="1">
    <source>
        <dbReference type="EMBL" id="EEB21390.1"/>
    </source>
</evidence>
<dbReference type="AlphaFoldDB" id="B6XVJ0"/>
<sequence>MPPDSPDPADSFISHSPDARNLLNCLRPDKAITDYLKDW</sequence>
<reference evidence="1 2" key="1">
    <citation type="submission" date="2008-10" db="EMBL/GenBank/DDBJ databases">
        <title>Draft genome sequence of Bifidobacterium catenulatum (DSM 16992).</title>
        <authorList>
            <person name="Sudarsanam P."/>
            <person name="Ley R."/>
            <person name="Guruge J."/>
            <person name="Turnbaugh P.J."/>
            <person name="Mahowald M."/>
            <person name="Liep D."/>
            <person name="Gordon J."/>
        </authorList>
    </citation>
    <scope>NUCLEOTIDE SEQUENCE [LARGE SCALE GENOMIC DNA]</scope>
    <source>
        <strain evidence="1 2">DSM 16992</strain>
    </source>
</reference>
<comment type="caution">
    <text evidence="1">The sequence shown here is derived from an EMBL/GenBank/DDBJ whole genome shotgun (WGS) entry which is preliminary data.</text>
</comment>
<evidence type="ECO:0000313" key="2">
    <source>
        <dbReference type="Proteomes" id="UP000003882"/>
    </source>
</evidence>
<organism evidence="1 2">
    <name type="scientific">Bifidobacterium catenulatum DSM 16992 = JCM 1194 = LMG 11043</name>
    <dbReference type="NCBI Taxonomy" id="566552"/>
    <lineage>
        <taxon>Bacteria</taxon>
        <taxon>Bacillati</taxon>
        <taxon>Actinomycetota</taxon>
        <taxon>Actinomycetes</taxon>
        <taxon>Bifidobacteriales</taxon>
        <taxon>Bifidobacteriaceae</taxon>
        <taxon>Bifidobacterium</taxon>
    </lineage>
</organism>
<gene>
    <name evidence="1" type="ORF">BIFCAT_01219</name>
</gene>
<accession>B6XVJ0</accession>
<dbReference type="Proteomes" id="UP000003882">
    <property type="component" value="Unassembled WGS sequence"/>
</dbReference>